<sequence length="468" mass="54659">MKVLFAIVGNLKTFREKKYRLNLEDQHSELICDSSLQLLSEYYNVDKTVIFLPDTLYTTCDINKIPSSYDELTKLLAEEYDKKIRKKLKINNFEIVIVPGIGTYKLGDGNLVFDGEIKDLYNFSLYKLYKLLLEKEFLNGEKVEFIFDISTGLNYHQSVISSVLNDLLKLLAYLKDTSLTIVNSEPITDLKEVLNVYIIDQKKIFPGIEIQKIKRHKILEVFPYLSNEEKRYYGLKFMKNLEQIILNKSGNKKIMEFFNMVLYFLNSLVYGLPLVLLYFNKKLKSNEIIEKSVKFFLEAIEIENNHVFRKLKFGEFFKYVVFAELFKEYFNNVIDDYNTDKIPFEILEETSEKVWKVKEPSSDLNVNAFISLSIKKELYEIKNSFLENIGEGQEVVFTKGPNKGTDTQKFNNASNKYDKTVNHDPRRNFLAHSGLSSGSFKLKKENDHLYISAIEDKIKKFLGILLKS</sequence>
<dbReference type="Gene3D" id="3.40.50.10640">
    <property type="entry name" value="SSO1389-like"/>
    <property type="match status" value="1"/>
</dbReference>
<evidence type="ECO:0000259" key="3">
    <source>
        <dbReference type="Pfam" id="PF22230"/>
    </source>
</evidence>
<feature type="transmembrane region" description="Helical" evidence="1">
    <location>
        <begin position="257"/>
        <end position="279"/>
    </location>
</feature>
<dbReference type="KEGG" id="tme:Tmel_1669"/>
<accession>A6LNL1</accession>
<evidence type="ECO:0000313" key="5">
    <source>
        <dbReference type="Proteomes" id="UP000001110"/>
    </source>
</evidence>
<reference evidence="4 5" key="2">
    <citation type="journal article" date="2009" name="Proc. Natl. Acad. Sci. U.S.A.">
        <title>On the chimeric nature, thermophilic origin, and phylogenetic placement of the Thermotogales.</title>
        <authorList>
            <person name="Zhaxybayeva O."/>
            <person name="Swithers K.S."/>
            <person name="Lapierre P."/>
            <person name="Fournier G.P."/>
            <person name="Bickhart D.M."/>
            <person name="DeBoy R.T."/>
            <person name="Nelson K.E."/>
            <person name="Nesbo C.L."/>
            <person name="Doolittle W.F."/>
            <person name="Gogarten J.P."/>
            <person name="Noll K.M."/>
        </authorList>
    </citation>
    <scope>NUCLEOTIDE SEQUENCE [LARGE SCALE GENOMIC DNA]</scope>
    <source>
        <strain evidence="5">DSM 12029 / CIP 104789 / BI429</strain>
    </source>
</reference>
<dbReference type="eggNOG" id="COG1517">
    <property type="taxonomic scope" value="Bacteria"/>
</dbReference>
<feature type="domain" description="CRISPR system endoribonuclease Csx1 CARF" evidence="3">
    <location>
        <begin position="3"/>
        <end position="186"/>
    </location>
</feature>
<keyword evidence="1" id="KW-0472">Membrane</keyword>
<gene>
    <name evidence="4" type="ordered locus">Tmel_1669</name>
</gene>
<feature type="domain" description="CRISPR system endoribonuclease Csx1-like HEPN" evidence="2">
    <location>
        <begin position="402"/>
        <end position="452"/>
    </location>
</feature>
<dbReference type="SUPFAM" id="SSF160980">
    <property type="entry name" value="SSO1389-like"/>
    <property type="match status" value="1"/>
</dbReference>
<evidence type="ECO:0000259" key="2">
    <source>
        <dbReference type="Pfam" id="PF09455"/>
    </source>
</evidence>
<dbReference type="Proteomes" id="UP000001110">
    <property type="component" value="Chromosome"/>
</dbReference>
<dbReference type="InterPro" id="IPR010171">
    <property type="entry name" value="CRISPR_Csx1"/>
</dbReference>
<dbReference type="Pfam" id="PF22230">
    <property type="entry name" value="Csx1_CARF"/>
    <property type="match status" value="1"/>
</dbReference>
<dbReference type="AlphaFoldDB" id="A6LNL1"/>
<keyword evidence="1" id="KW-0812">Transmembrane</keyword>
<organism evidence="4 5">
    <name type="scientific">Thermosipho melanesiensis (strain DSM 12029 / CIP 104789 / BI429)</name>
    <dbReference type="NCBI Taxonomy" id="391009"/>
    <lineage>
        <taxon>Bacteria</taxon>
        <taxon>Thermotogati</taxon>
        <taxon>Thermotogota</taxon>
        <taxon>Thermotogae</taxon>
        <taxon>Thermotogales</taxon>
        <taxon>Fervidobacteriaceae</taxon>
        <taxon>Thermosipho</taxon>
    </lineage>
</organism>
<name>A6LNL1_THEM4</name>
<dbReference type="HOGENOM" id="CLU_583850_0_0_0"/>
<dbReference type="Pfam" id="PF09455">
    <property type="entry name" value="Csx1_HEPN"/>
    <property type="match status" value="1"/>
</dbReference>
<dbReference type="STRING" id="391009.Tmel_1669"/>
<evidence type="ECO:0000313" key="4">
    <source>
        <dbReference type="EMBL" id="ABR31512.1"/>
    </source>
</evidence>
<dbReference type="NCBIfam" id="TIGR01897">
    <property type="entry name" value="cas_MJ1666"/>
    <property type="match status" value="1"/>
</dbReference>
<keyword evidence="1" id="KW-1133">Transmembrane helix</keyword>
<proteinExistence type="predicted"/>
<reference evidence="4 5" key="1">
    <citation type="submission" date="2007-05" db="EMBL/GenBank/DDBJ databases">
        <title>Complete sequence of Thermosipho melanesiensis BI429.</title>
        <authorList>
            <consortium name="US DOE Joint Genome Institute"/>
            <person name="Copeland A."/>
            <person name="Lucas S."/>
            <person name="Lapidus A."/>
            <person name="Barry K."/>
            <person name="Glavina del Rio T."/>
            <person name="Dalin E."/>
            <person name="Tice H."/>
            <person name="Pitluck S."/>
            <person name="Chertkov O."/>
            <person name="Brettin T."/>
            <person name="Bruce D."/>
            <person name="Detter J.C."/>
            <person name="Han C."/>
            <person name="Schmutz J."/>
            <person name="Larimer F."/>
            <person name="Land M."/>
            <person name="Hauser L."/>
            <person name="Kyrpides N."/>
            <person name="Mikhailova N."/>
            <person name="Nelson K."/>
            <person name="Gogarten J.P."/>
            <person name="Noll K."/>
            <person name="Richardson P."/>
        </authorList>
    </citation>
    <scope>NUCLEOTIDE SEQUENCE [LARGE SCALE GENOMIC DNA]</scope>
    <source>
        <strain evidence="5">DSM 12029 / CIP 104789 / BI429</strain>
    </source>
</reference>
<dbReference type="InterPro" id="IPR052875">
    <property type="entry name" value="CRISPR_assoc_ribonuclease"/>
</dbReference>
<dbReference type="PANTHER" id="PTHR37169:SF1">
    <property type="entry name" value="CRISPR SYSTEM ENDORIBONUCLEASE CSX1"/>
    <property type="match status" value="1"/>
</dbReference>
<dbReference type="RefSeq" id="WP_012057871.1">
    <property type="nucleotide sequence ID" value="NC_009616.1"/>
</dbReference>
<dbReference type="EMBL" id="CP000716">
    <property type="protein sequence ID" value="ABR31512.1"/>
    <property type="molecule type" value="Genomic_DNA"/>
</dbReference>
<evidence type="ECO:0000256" key="1">
    <source>
        <dbReference type="SAM" id="Phobius"/>
    </source>
</evidence>
<dbReference type="InterPro" id="IPR019016">
    <property type="entry name" value="Csx1-like_HEPN"/>
</dbReference>
<dbReference type="PANTHER" id="PTHR37169">
    <property type="entry name" value="CRISPR SYSTEM ENDORIBONUCLEASE CSX1-RELATED"/>
    <property type="match status" value="1"/>
</dbReference>
<protein>
    <submittedName>
        <fullName evidence="4">CRISPR-associated protein, MJ1666 family</fullName>
    </submittedName>
</protein>
<dbReference type="InterPro" id="IPR053857">
    <property type="entry name" value="Csx1_CARF"/>
</dbReference>